<dbReference type="AlphaFoldDB" id="A0AAN8ELY5"/>
<name>A0AAN8ELY5_9EURO</name>
<dbReference type="EMBL" id="JAKLMC020000015">
    <property type="protein sequence ID" value="KAK5952365.1"/>
    <property type="molecule type" value="Genomic_DNA"/>
</dbReference>
<sequence length="223" mass="24539">MDKTIIAEAQGTVQHEIKKSTCTVPDCLSHPNYDLSSTTHNRHAWATHNQAQRSPSITLPSPSEHLPPADRQFILATYGPSNAVVSPKGLASGAPQARKLYWNRIMEIVRCCGGIPEHLHYAAELKAVRERAHKTANDLLGYLTMQGMHELSPEMLRIYAEACEYALSRLVQQENDIRGPEESVLPEAVSVCVGISALHCGIRSVHEVLMLDDSGKKEGPAEK</sequence>
<keyword evidence="2" id="KW-1185">Reference proteome</keyword>
<gene>
    <name evidence="1" type="ORF">OHC33_006408</name>
</gene>
<accession>A0AAN8ELY5</accession>
<evidence type="ECO:0000313" key="1">
    <source>
        <dbReference type="EMBL" id="KAK5952365.1"/>
    </source>
</evidence>
<evidence type="ECO:0000313" key="2">
    <source>
        <dbReference type="Proteomes" id="UP001316803"/>
    </source>
</evidence>
<reference evidence="1 2" key="1">
    <citation type="submission" date="2022-12" db="EMBL/GenBank/DDBJ databases">
        <title>Genomic features and morphological characterization of a novel Knufia sp. strain isolated from spacecraft assembly facility.</title>
        <authorList>
            <person name="Teixeira M."/>
            <person name="Chander A.M."/>
            <person name="Stajich J.E."/>
            <person name="Venkateswaran K."/>
        </authorList>
    </citation>
    <scope>NUCLEOTIDE SEQUENCE [LARGE SCALE GENOMIC DNA]</scope>
    <source>
        <strain evidence="1 2">FJI-L2-BK-P2</strain>
    </source>
</reference>
<comment type="caution">
    <text evidence="1">The sequence shown here is derived from an EMBL/GenBank/DDBJ whole genome shotgun (WGS) entry which is preliminary data.</text>
</comment>
<dbReference type="Proteomes" id="UP001316803">
    <property type="component" value="Unassembled WGS sequence"/>
</dbReference>
<protein>
    <submittedName>
        <fullName evidence="1">Uncharacterized protein</fullName>
    </submittedName>
</protein>
<proteinExistence type="predicted"/>
<organism evidence="1 2">
    <name type="scientific">Knufia fluminis</name>
    <dbReference type="NCBI Taxonomy" id="191047"/>
    <lineage>
        <taxon>Eukaryota</taxon>
        <taxon>Fungi</taxon>
        <taxon>Dikarya</taxon>
        <taxon>Ascomycota</taxon>
        <taxon>Pezizomycotina</taxon>
        <taxon>Eurotiomycetes</taxon>
        <taxon>Chaetothyriomycetidae</taxon>
        <taxon>Chaetothyriales</taxon>
        <taxon>Trichomeriaceae</taxon>
        <taxon>Knufia</taxon>
    </lineage>
</organism>